<feature type="compositionally biased region" description="Acidic residues" evidence="1">
    <location>
        <begin position="132"/>
        <end position="148"/>
    </location>
</feature>
<dbReference type="EMBL" id="AWUE01018145">
    <property type="protein sequence ID" value="OMO82401.1"/>
    <property type="molecule type" value="Genomic_DNA"/>
</dbReference>
<dbReference type="InterPro" id="IPR033194">
    <property type="entry name" value="MFAP1"/>
</dbReference>
<feature type="compositionally biased region" description="Basic residues" evidence="1">
    <location>
        <begin position="1"/>
        <end position="11"/>
    </location>
</feature>
<feature type="domain" description="Micro-fibrillar-associated protein 1 C-terminal" evidence="2">
    <location>
        <begin position="143"/>
        <end position="255"/>
    </location>
</feature>
<dbReference type="OrthoDB" id="1111734at2759"/>
<feature type="compositionally biased region" description="Basic and acidic residues" evidence="1">
    <location>
        <begin position="301"/>
        <end position="315"/>
    </location>
</feature>
<evidence type="ECO:0000313" key="4">
    <source>
        <dbReference type="Proteomes" id="UP000187203"/>
    </source>
</evidence>
<sequence>MAPPKKVKRYWPGKAPEWGDDGDADEDGDIRVAAPALEKACPADDDSDVVRKDDRRLRRLAESRVDNIDEIRADHRRIRQAEIVSTVEEEENRRNEGMEAEEEDEDALKEERRIRNREKSLQRQQEETAALSEEEEAEYETDSEEEENVGIPMVKTVYVPKSERDTIAEREGLEAEERALEEAEKRKLERRKVETRQIVVDKIKEDEENEKNKELEANVVVDDDEVNKAEEYEAWKVREFARIKREAMIKHKQEIDKVPKPAPPPPRPRQKRKFMQKHYHKGAFFQSEADDPASTVGTDNIYDRDFSSPTGEDKMDKTMLPKVMQVKHFGRSGRTKWTHLLNEDTTDWNNPWTYNHHLRSKYYAKMAALNTPIAKPKGSKKLKFSF</sequence>
<proteinExistence type="predicted"/>
<protein>
    <recommendedName>
        <fullName evidence="2">Micro-fibrillar-associated protein 1 C-terminal domain-containing protein</fullName>
    </recommendedName>
</protein>
<dbReference type="InterPro" id="IPR009730">
    <property type="entry name" value="MFAP1_C"/>
</dbReference>
<gene>
    <name evidence="3" type="ORF">COLO4_23028</name>
</gene>
<feature type="compositionally biased region" description="Basic and acidic residues" evidence="1">
    <location>
        <begin position="109"/>
        <end position="126"/>
    </location>
</feature>
<comment type="caution">
    <text evidence="3">The sequence shown here is derived from an EMBL/GenBank/DDBJ whole genome shotgun (WGS) entry which is preliminary data.</text>
</comment>
<evidence type="ECO:0000313" key="3">
    <source>
        <dbReference type="EMBL" id="OMO82401.1"/>
    </source>
</evidence>
<dbReference type="Pfam" id="PF06991">
    <property type="entry name" value="MFAP1"/>
    <property type="match status" value="2"/>
</dbReference>
<dbReference type="STRING" id="93759.A0A1R3IIR1"/>
<dbReference type="AlphaFoldDB" id="A0A1R3IIR1"/>
<accession>A0A1R3IIR1</accession>
<reference evidence="4" key="1">
    <citation type="submission" date="2013-09" db="EMBL/GenBank/DDBJ databases">
        <title>Corchorus olitorius genome sequencing.</title>
        <authorList>
            <person name="Alam M."/>
            <person name="Haque M.S."/>
            <person name="Islam M.S."/>
            <person name="Emdad E.M."/>
            <person name="Islam M.M."/>
            <person name="Ahmed B."/>
            <person name="Halim A."/>
            <person name="Hossen Q.M.M."/>
            <person name="Hossain M.Z."/>
            <person name="Ahmed R."/>
            <person name="Khan M.M."/>
            <person name="Islam R."/>
            <person name="Rashid M.M."/>
            <person name="Khan S.A."/>
            <person name="Rahman M.S."/>
            <person name="Alam M."/>
            <person name="Yahiya A.S."/>
            <person name="Khan M.S."/>
            <person name="Azam M.S."/>
            <person name="Haque T."/>
            <person name="Lashkar M.Z.H."/>
            <person name="Akhand A.I."/>
            <person name="Morshed G."/>
            <person name="Roy S."/>
            <person name="Uddin K.S."/>
            <person name="Rabeya T."/>
            <person name="Hossain A.S."/>
            <person name="Chowdhury A."/>
            <person name="Snigdha A.R."/>
            <person name="Mortoza M.S."/>
            <person name="Matin S.A."/>
            <person name="Hoque S.M.E."/>
            <person name="Islam M.K."/>
            <person name="Roy D.K."/>
            <person name="Haider R."/>
            <person name="Moosa M.M."/>
            <person name="Elias S.M."/>
            <person name="Hasan A.M."/>
            <person name="Jahan S."/>
            <person name="Shafiuddin M."/>
            <person name="Mahmood N."/>
            <person name="Shommy N.S."/>
        </authorList>
    </citation>
    <scope>NUCLEOTIDE SEQUENCE [LARGE SCALE GENOMIC DNA]</scope>
    <source>
        <strain evidence="4">cv. O-4</strain>
    </source>
</reference>
<feature type="region of interest" description="Disordered" evidence="1">
    <location>
        <begin position="1"/>
        <end position="28"/>
    </location>
</feature>
<feature type="domain" description="Micro-fibrillar-associated protein 1 C-terminal" evidence="2">
    <location>
        <begin position="267"/>
        <end position="345"/>
    </location>
</feature>
<feature type="compositionally biased region" description="Acidic residues" evidence="1">
    <location>
        <begin position="18"/>
        <end position="28"/>
    </location>
</feature>
<feature type="compositionally biased region" description="Acidic residues" evidence="1">
    <location>
        <begin position="98"/>
        <end position="108"/>
    </location>
</feature>
<evidence type="ECO:0000256" key="1">
    <source>
        <dbReference type="SAM" id="MobiDB-lite"/>
    </source>
</evidence>
<feature type="region of interest" description="Disordered" evidence="1">
    <location>
        <begin position="84"/>
        <end position="154"/>
    </location>
</feature>
<feature type="region of interest" description="Disordered" evidence="1">
    <location>
        <begin position="253"/>
        <end position="273"/>
    </location>
</feature>
<organism evidence="3 4">
    <name type="scientific">Corchorus olitorius</name>
    <dbReference type="NCBI Taxonomy" id="93759"/>
    <lineage>
        <taxon>Eukaryota</taxon>
        <taxon>Viridiplantae</taxon>
        <taxon>Streptophyta</taxon>
        <taxon>Embryophyta</taxon>
        <taxon>Tracheophyta</taxon>
        <taxon>Spermatophyta</taxon>
        <taxon>Magnoliopsida</taxon>
        <taxon>eudicotyledons</taxon>
        <taxon>Gunneridae</taxon>
        <taxon>Pentapetalae</taxon>
        <taxon>rosids</taxon>
        <taxon>malvids</taxon>
        <taxon>Malvales</taxon>
        <taxon>Malvaceae</taxon>
        <taxon>Grewioideae</taxon>
        <taxon>Apeibeae</taxon>
        <taxon>Corchorus</taxon>
    </lineage>
</organism>
<feature type="region of interest" description="Disordered" evidence="1">
    <location>
        <begin position="289"/>
        <end position="315"/>
    </location>
</feature>
<dbReference type="Proteomes" id="UP000187203">
    <property type="component" value="Unassembled WGS sequence"/>
</dbReference>
<evidence type="ECO:0000259" key="2">
    <source>
        <dbReference type="Pfam" id="PF06991"/>
    </source>
</evidence>
<keyword evidence="4" id="KW-1185">Reference proteome</keyword>
<dbReference type="PANTHER" id="PTHR15327">
    <property type="entry name" value="MICROFIBRIL-ASSOCIATED PROTEIN"/>
    <property type="match status" value="1"/>
</dbReference>
<name>A0A1R3IIR1_9ROSI</name>